<keyword evidence="2" id="KW-0560">Oxidoreductase</keyword>
<name>A0ABD5E5L0_9ACTN</name>
<dbReference type="GO" id="GO:0004497">
    <property type="term" value="F:monooxygenase activity"/>
    <property type="evidence" value="ECO:0007669"/>
    <property type="project" value="UniProtKB-KW"/>
</dbReference>
<dbReference type="PANTHER" id="PTHR43422:SF3">
    <property type="entry name" value="THIAMINE THIAZOLE SYNTHASE"/>
    <property type="match status" value="1"/>
</dbReference>
<reference evidence="3" key="1">
    <citation type="submission" date="2023-07" db="EMBL/GenBank/DDBJ databases">
        <title>30 novel species of actinomycetes from the DSMZ collection.</title>
        <authorList>
            <person name="Nouioui I."/>
        </authorList>
    </citation>
    <scope>NUCLEOTIDE SEQUENCE [LARGE SCALE GENOMIC DNA]</scope>
    <source>
        <strain evidence="3">DSM 41982</strain>
    </source>
</reference>
<accession>A0ABD5E5L0</accession>
<proteinExistence type="predicted"/>
<dbReference type="InterPro" id="IPR036188">
    <property type="entry name" value="FAD/NAD-bd_sf"/>
</dbReference>
<dbReference type="Gene3D" id="3.50.50.60">
    <property type="entry name" value="FAD/NAD(P)-binding domain"/>
    <property type="match status" value="1"/>
</dbReference>
<dbReference type="Pfam" id="PF01494">
    <property type="entry name" value="FAD_binding_3"/>
    <property type="match status" value="1"/>
</dbReference>
<dbReference type="RefSeq" id="WP_093854924.1">
    <property type="nucleotide sequence ID" value="NZ_JAVRER010000015.1"/>
</dbReference>
<gene>
    <name evidence="2" type="ORF">RM574_12405</name>
</gene>
<evidence type="ECO:0000259" key="1">
    <source>
        <dbReference type="Pfam" id="PF01494"/>
    </source>
</evidence>
<comment type="caution">
    <text evidence="2">The sequence shown here is derived from an EMBL/GenBank/DDBJ whole genome shotgun (WGS) entry which is preliminary data.</text>
</comment>
<evidence type="ECO:0000313" key="3">
    <source>
        <dbReference type="Proteomes" id="UP001183607"/>
    </source>
</evidence>
<keyword evidence="2" id="KW-0503">Monooxygenase</keyword>
<feature type="domain" description="FAD-binding" evidence="1">
    <location>
        <begin position="9"/>
        <end position="188"/>
    </location>
</feature>
<dbReference type="EMBL" id="JAVRER010000015">
    <property type="protein sequence ID" value="MDT0416291.1"/>
    <property type="molecule type" value="Genomic_DNA"/>
</dbReference>
<sequence>MTATGERHAVVVGGSLAGMLTARVLSAHARVTVVERDRLDDAAGSGPRPGIPQARHTHVFVEGGQLALESLLPGILGELSARGALPVGMPYDLVQHQSGRWYERFAASTRFLSCTRGLLDTVVRERVLAEGGVDLLAGTGVTGLVGDAERVRGVRVRKRGAADDPYEIEADLVVDASGRTSRVPTWLGEIGGEAPDEETIDTGQGYATQLYRLRPGAEDPGYHCLYFLPDTEQPLTGVVLRVEDGLWVASLSGPRGSEPPTDPAGFLDYASQYPHPYLREWLSTMEPVGPVHSNRSTANIRRYYERPGRRPAGLLVVGDALCAFNPIYGQGMTVAAQQVVALRKVLGAGGGVAGGARGGAASGGRFLGRGGRRTRDVQRALAGVAETAWAISAGADRALPGVESTGPGPNALDRLTGRYLRRVAAIVPGDPGAGRHYRSVLALTAPPARLFHPRIALPALFRAPRATPGEPPLVVEGWPGGEG</sequence>
<dbReference type="PRINTS" id="PR00420">
    <property type="entry name" value="RNGMNOXGNASE"/>
</dbReference>
<evidence type="ECO:0000313" key="2">
    <source>
        <dbReference type="EMBL" id="MDT0416291.1"/>
    </source>
</evidence>
<dbReference type="PANTHER" id="PTHR43422">
    <property type="entry name" value="THIAMINE THIAZOLE SYNTHASE"/>
    <property type="match status" value="1"/>
</dbReference>
<protein>
    <submittedName>
        <fullName evidence="2">FAD-dependent monooxygenase</fullName>
    </submittedName>
</protein>
<dbReference type="Proteomes" id="UP001183607">
    <property type="component" value="Unassembled WGS sequence"/>
</dbReference>
<dbReference type="InterPro" id="IPR002938">
    <property type="entry name" value="FAD-bd"/>
</dbReference>
<organism evidence="2 3">
    <name type="scientific">Streptomyces evansiae</name>
    <dbReference type="NCBI Taxonomy" id="3075535"/>
    <lineage>
        <taxon>Bacteria</taxon>
        <taxon>Bacillati</taxon>
        <taxon>Actinomycetota</taxon>
        <taxon>Actinomycetes</taxon>
        <taxon>Kitasatosporales</taxon>
        <taxon>Streptomycetaceae</taxon>
        <taxon>Streptomyces</taxon>
    </lineage>
</organism>
<dbReference type="SUPFAM" id="SSF51905">
    <property type="entry name" value="FAD/NAD(P)-binding domain"/>
    <property type="match status" value="1"/>
</dbReference>
<dbReference type="AlphaFoldDB" id="A0ABD5E5L0"/>